<proteinExistence type="predicted"/>
<organism evidence="3">
    <name type="scientific">Staphylococcus epidermidis</name>
    <dbReference type="NCBI Taxonomy" id="1282"/>
    <lineage>
        <taxon>Bacteria</taxon>
        <taxon>Bacillati</taxon>
        <taxon>Bacillota</taxon>
        <taxon>Bacilli</taxon>
        <taxon>Bacillales</taxon>
        <taxon>Staphylococcaceae</taxon>
        <taxon>Staphylococcus</taxon>
    </lineage>
</organism>
<keyword evidence="3" id="KW-0614">Plasmid</keyword>
<reference evidence="3" key="1">
    <citation type="submission" date="2020-12" db="EMBL/GenBank/DDBJ databases">
        <title>Staphylococcus epidermidis phages transfer antimicrobial-resistance plasmids and enable chromosomal island mobilization.</title>
        <authorList>
            <person name="Fisarova L."/>
            <person name="Botka T."/>
            <person name="Du X."/>
            <person name="Maslanova I."/>
            <person name="Bardy P."/>
            <person name="Pantucek R."/>
            <person name="Muhlenbruch L."/>
            <person name="Benesik M."/>
            <person name="Winstel V."/>
            <person name="Larsen J."/>
            <person name="Rosenstein R."/>
            <person name="Peschel A."/>
            <person name="Doskar J."/>
        </authorList>
    </citation>
    <scope>NUCLEOTIDE SEQUENCE</scope>
    <source>
        <strain evidence="3">SE456</strain>
        <plasmid evidence="3">pSE456_1</plasmid>
    </source>
</reference>
<dbReference type="AlphaFoldDB" id="A0A8B5RQ11"/>
<dbReference type="InterPro" id="IPR019079">
    <property type="entry name" value="Capsule_synth_CapA"/>
</dbReference>
<evidence type="ECO:0000313" key="3">
    <source>
        <dbReference type="EMBL" id="QRX38773.1"/>
    </source>
</evidence>
<keyword evidence="1" id="KW-1133">Transmembrane helix</keyword>
<keyword evidence="1" id="KW-0472">Membrane</keyword>
<dbReference type="EMBL" id="MW364978">
    <property type="protein sequence ID" value="QRX38773.1"/>
    <property type="molecule type" value="Genomic_DNA"/>
</dbReference>
<keyword evidence="1" id="KW-0812">Transmembrane</keyword>
<dbReference type="Pfam" id="PF09587">
    <property type="entry name" value="PGA_cap"/>
    <property type="match status" value="1"/>
</dbReference>
<protein>
    <submittedName>
        <fullName evidence="3">CapA family protein</fullName>
    </submittedName>
</protein>
<evidence type="ECO:0000256" key="1">
    <source>
        <dbReference type="SAM" id="Phobius"/>
    </source>
</evidence>
<name>A0A8B5RQ11_STAEP</name>
<geneLocation type="plasmid" evidence="3">
    <name>pSE456_1</name>
</geneLocation>
<feature type="domain" description="Capsule synthesis protein CapA" evidence="2">
    <location>
        <begin position="57"/>
        <end position="123"/>
    </location>
</feature>
<evidence type="ECO:0000259" key="2">
    <source>
        <dbReference type="Pfam" id="PF09587"/>
    </source>
</evidence>
<sequence length="124" mass="14626">MIFDRHANLKYKYGNRKLNNEVTTIFRYYIYIILSVVTFLFISSITLNKNLNQTVSVVVVGDNLIHPEFYRNAQIGKNGYDFKPIYQPIKKDIQRADVEFINQESLLDGYYKPYSGFKHFNTPN</sequence>
<feature type="transmembrane region" description="Helical" evidence="1">
    <location>
        <begin position="28"/>
        <end position="47"/>
    </location>
</feature>
<accession>A0A8B5RQ11</accession>